<gene>
    <name evidence="1" type="ORF">E2562_025542</name>
</gene>
<protein>
    <submittedName>
        <fullName evidence="1">Uncharacterized protein</fullName>
    </submittedName>
</protein>
<dbReference type="AlphaFoldDB" id="A0A6G1FCB3"/>
<reference evidence="1 2" key="1">
    <citation type="submission" date="2019-11" db="EMBL/GenBank/DDBJ databases">
        <title>Whole genome sequence of Oryza granulata.</title>
        <authorList>
            <person name="Li W."/>
        </authorList>
    </citation>
    <scope>NUCLEOTIDE SEQUENCE [LARGE SCALE GENOMIC DNA]</scope>
    <source>
        <strain evidence="2">cv. Menghai</strain>
        <tissue evidence="1">Leaf</tissue>
    </source>
</reference>
<dbReference type="OrthoDB" id="720484at2759"/>
<dbReference type="PANTHER" id="PTHR33186">
    <property type="entry name" value="OS10G0136150 PROTEIN-RELATED"/>
    <property type="match status" value="1"/>
</dbReference>
<accession>A0A6G1FCB3</accession>
<comment type="caution">
    <text evidence="1">The sequence shown here is derived from an EMBL/GenBank/DDBJ whole genome shotgun (WGS) entry which is preliminary data.</text>
</comment>
<keyword evidence="2" id="KW-1185">Reference proteome</keyword>
<sequence length="147" mass="16576">MHVLFDIEEKEKQQVPIGSRGGCERGQRELLVGCRDGLVLIDNTLRCNCLVWEPFTGEHRCMAFPPELDEMHIVAQNGAVFRAAGDDPRGRFPLQAVLVGTNWQQAFGCVYWSLSRIRGGILEFDLKRQRLAVVDVPMDILIKGIIL</sequence>
<organism evidence="1 2">
    <name type="scientific">Oryza meyeriana var. granulata</name>
    <dbReference type="NCBI Taxonomy" id="110450"/>
    <lineage>
        <taxon>Eukaryota</taxon>
        <taxon>Viridiplantae</taxon>
        <taxon>Streptophyta</taxon>
        <taxon>Embryophyta</taxon>
        <taxon>Tracheophyta</taxon>
        <taxon>Spermatophyta</taxon>
        <taxon>Magnoliopsida</taxon>
        <taxon>Liliopsida</taxon>
        <taxon>Poales</taxon>
        <taxon>Poaceae</taxon>
        <taxon>BOP clade</taxon>
        <taxon>Oryzoideae</taxon>
        <taxon>Oryzeae</taxon>
        <taxon>Oryzinae</taxon>
        <taxon>Oryza</taxon>
        <taxon>Oryza meyeriana</taxon>
    </lineage>
</organism>
<evidence type="ECO:0000313" key="2">
    <source>
        <dbReference type="Proteomes" id="UP000479710"/>
    </source>
</evidence>
<name>A0A6G1FCB3_9ORYZ</name>
<dbReference type="Proteomes" id="UP000479710">
    <property type="component" value="Unassembled WGS sequence"/>
</dbReference>
<dbReference type="PANTHER" id="PTHR33186:SF13">
    <property type="entry name" value="OS10G0138300 PROTEIN"/>
    <property type="match status" value="1"/>
</dbReference>
<evidence type="ECO:0000313" key="1">
    <source>
        <dbReference type="EMBL" id="KAF0934465.1"/>
    </source>
</evidence>
<proteinExistence type="predicted"/>
<dbReference type="EMBL" id="SPHZ02000001">
    <property type="protein sequence ID" value="KAF0934465.1"/>
    <property type="molecule type" value="Genomic_DNA"/>
</dbReference>